<comment type="function">
    <text evidence="6">Also exhibits azoreductase activity. Catalyzes the reductive cleavage of the azo bond in aromatic azo compounds to the corresponding amines.</text>
</comment>
<comment type="caution">
    <text evidence="6">Lacks conserved residue(s) required for the propagation of feature annotation.</text>
</comment>
<feature type="binding site" evidence="6">
    <location>
        <begin position="18"/>
        <end position="20"/>
    </location>
    <ligand>
        <name>FMN</name>
        <dbReference type="ChEBI" id="CHEBI:58210"/>
    </ligand>
</feature>
<evidence type="ECO:0000259" key="7">
    <source>
        <dbReference type="Pfam" id="PF02525"/>
    </source>
</evidence>
<gene>
    <name evidence="6" type="primary">azoR</name>
    <name evidence="8" type="ORF">I8J29_18490</name>
</gene>
<comment type="similarity">
    <text evidence="6">Belongs to the azoreductase type 1 family.</text>
</comment>
<dbReference type="Proteomes" id="UP000670947">
    <property type="component" value="Unassembled WGS sequence"/>
</dbReference>
<comment type="cofactor">
    <cofactor evidence="6">
        <name>FMN</name>
        <dbReference type="ChEBI" id="CHEBI:58210"/>
    </cofactor>
    <text evidence="6">Binds 1 FMN per subunit.</text>
</comment>
<dbReference type="InterPro" id="IPR023048">
    <property type="entry name" value="NADH:quinone_OxRdtase_FMN_depd"/>
</dbReference>
<dbReference type="SUPFAM" id="SSF52218">
    <property type="entry name" value="Flavoproteins"/>
    <property type="match status" value="1"/>
</dbReference>
<comment type="caution">
    <text evidence="8">The sequence shown here is derived from an EMBL/GenBank/DDBJ whole genome shotgun (WGS) entry which is preliminary data.</text>
</comment>
<dbReference type="Pfam" id="PF02525">
    <property type="entry name" value="Flavodoxin_2"/>
    <property type="match status" value="1"/>
</dbReference>
<evidence type="ECO:0000313" key="9">
    <source>
        <dbReference type="Proteomes" id="UP000670947"/>
    </source>
</evidence>
<keyword evidence="4 6" id="KW-0520">NAD</keyword>
<evidence type="ECO:0000256" key="4">
    <source>
        <dbReference type="ARBA" id="ARBA00023027"/>
    </source>
</evidence>
<comment type="catalytic activity">
    <reaction evidence="6">
        <text>2 a quinone + NADH + H(+) = 2 a 1,4-benzosemiquinone + NAD(+)</text>
        <dbReference type="Rhea" id="RHEA:65952"/>
        <dbReference type="ChEBI" id="CHEBI:15378"/>
        <dbReference type="ChEBI" id="CHEBI:57540"/>
        <dbReference type="ChEBI" id="CHEBI:57945"/>
        <dbReference type="ChEBI" id="CHEBI:132124"/>
        <dbReference type="ChEBI" id="CHEBI:134225"/>
    </reaction>
</comment>
<dbReference type="EC" id="1.6.5.-" evidence="6"/>
<comment type="subunit">
    <text evidence="6">Homodimer.</text>
</comment>
<dbReference type="Gene3D" id="3.40.50.360">
    <property type="match status" value="1"/>
</dbReference>
<evidence type="ECO:0000256" key="6">
    <source>
        <dbReference type="HAMAP-Rule" id="MF_01216"/>
    </source>
</evidence>
<reference evidence="8 9" key="1">
    <citation type="submission" date="2021-03" db="EMBL/GenBank/DDBJ databases">
        <title>Paenibacillus artemisicola MWE-103 whole genome sequence.</title>
        <authorList>
            <person name="Ham Y.J."/>
        </authorList>
    </citation>
    <scope>NUCLEOTIDE SEQUENCE [LARGE SCALE GENOMIC DNA]</scope>
    <source>
        <strain evidence="8 9">MWE-103</strain>
    </source>
</reference>
<evidence type="ECO:0000256" key="2">
    <source>
        <dbReference type="ARBA" id="ARBA00022643"/>
    </source>
</evidence>
<feature type="domain" description="Flavodoxin-like fold" evidence="7">
    <location>
        <begin position="4"/>
        <end position="204"/>
    </location>
</feature>
<dbReference type="PANTHER" id="PTHR43741">
    <property type="entry name" value="FMN-DEPENDENT NADH-AZOREDUCTASE 1"/>
    <property type="match status" value="1"/>
</dbReference>
<evidence type="ECO:0000256" key="3">
    <source>
        <dbReference type="ARBA" id="ARBA00023002"/>
    </source>
</evidence>
<comment type="function">
    <text evidence="6">Quinone reductase that provides resistance to thiol-specific stress caused by electrophilic quinones.</text>
</comment>
<proteinExistence type="inferred from homology"/>
<dbReference type="HAMAP" id="MF_01216">
    <property type="entry name" value="Azoreductase_type1"/>
    <property type="match status" value="1"/>
</dbReference>
<dbReference type="InterPro" id="IPR050104">
    <property type="entry name" value="FMN-dep_NADH:Q_OxRdtase_AzoR1"/>
</dbReference>
<dbReference type="EMBL" id="JAGGDJ010000016">
    <property type="protein sequence ID" value="MBO7746201.1"/>
    <property type="molecule type" value="Genomic_DNA"/>
</dbReference>
<evidence type="ECO:0000313" key="8">
    <source>
        <dbReference type="EMBL" id="MBO7746201.1"/>
    </source>
</evidence>
<protein>
    <recommendedName>
        <fullName evidence="6">FMN dependent NADH:quinone oxidoreductase</fullName>
        <ecNumber evidence="6">1.6.5.-</ecNumber>
    </recommendedName>
    <alternativeName>
        <fullName evidence="6">Azo-dye reductase</fullName>
    </alternativeName>
    <alternativeName>
        <fullName evidence="6">FMN-dependent NADH-azo compound oxidoreductase</fullName>
    </alternativeName>
    <alternativeName>
        <fullName evidence="6">FMN-dependent NADH-azoreductase</fullName>
        <ecNumber evidence="6">1.7.1.17</ecNumber>
    </alternativeName>
</protein>
<name>A0ABS3WDN3_9BACL</name>
<comment type="catalytic activity">
    <reaction evidence="5">
        <text>N,N-dimethyl-1,4-phenylenediamine + anthranilate + 2 NAD(+) = 2-(4-dimethylaminophenyl)diazenylbenzoate + 2 NADH + 2 H(+)</text>
        <dbReference type="Rhea" id="RHEA:55872"/>
        <dbReference type="ChEBI" id="CHEBI:15378"/>
        <dbReference type="ChEBI" id="CHEBI:15783"/>
        <dbReference type="ChEBI" id="CHEBI:16567"/>
        <dbReference type="ChEBI" id="CHEBI:57540"/>
        <dbReference type="ChEBI" id="CHEBI:57945"/>
        <dbReference type="ChEBI" id="CHEBI:71579"/>
        <dbReference type="EC" id="1.7.1.17"/>
    </reaction>
    <physiologicalReaction direction="right-to-left" evidence="5">
        <dbReference type="Rhea" id="RHEA:55874"/>
    </physiologicalReaction>
</comment>
<keyword evidence="1 6" id="KW-0285">Flavoprotein</keyword>
<dbReference type="EC" id="1.7.1.17" evidence="6"/>
<evidence type="ECO:0000256" key="5">
    <source>
        <dbReference type="ARBA" id="ARBA00048542"/>
    </source>
</evidence>
<keyword evidence="2 6" id="KW-0288">FMN</keyword>
<dbReference type="PANTHER" id="PTHR43741:SF7">
    <property type="entry name" value="FMN-DEPENDENT NADH:QUINONE OXIDOREDUCTASE"/>
    <property type="match status" value="1"/>
</dbReference>
<keyword evidence="9" id="KW-1185">Reference proteome</keyword>
<organism evidence="8 9">
    <name type="scientific">Paenibacillus artemisiicola</name>
    <dbReference type="NCBI Taxonomy" id="1172618"/>
    <lineage>
        <taxon>Bacteria</taxon>
        <taxon>Bacillati</taxon>
        <taxon>Bacillota</taxon>
        <taxon>Bacilli</taxon>
        <taxon>Bacillales</taxon>
        <taxon>Paenibacillaceae</taxon>
        <taxon>Paenibacillus</taxon>
    </lineage>
</organism>
<accession>A0ABS3WDN3</accession>
<evidence type="ECO:0000256" key="1">
    <source>
        <dbReference type="ARBA" id="ARBA00022630"/>
    </source>
</evidence>
<sequence length="216" mass="24835">MEQLLVINAHPTVDPSMSYSLQVRDRFLETYRQENPKAAISEINLFAEEIPQIDATVLSAWSKLEGDQPLTDEERRVTARMREILEQFKQARRYVIVMPLYNFNIPSRLKDYMDNVLIARETFKYTSNGSVGLLKDGRSLVVIQASSGIYTNNDWYTQNEFSHHYLKSMFNFLGVEDYEIIRVQGTGRIDKDEILAKANQEAEQAAKRLAGMAVMA</sequence>
<dbReference type="InterPro" id="IPR029039">
    <property type="entry name" value="Flavoprotein-like_sf"/>
</dbReference>
<keyword evidence="3 6" id="KW-0560">Oxidoreductase</keyword>
<dbReference type="RefSeq" id="WP_208848996.1">
    <property type="nucleotide sequence ID" value="NZ_JAGGDJ010000016.1"/>
</dbReference>
<dbReference type="InterPro" id="IPR003680">
    <property type="entry name" value="Flavodoxin_fold"/>
</dbReference>